<dbReference type="AlphaFoldDB" id="A0A4S2LFQ3"/>
<dbReference type="EMBL" id="SJOL01007625">
    <property type="protein sequence ID" value="TGZ62283.1"/>
    <property type="molecule type" value="Genomic_DNA"/>
</dbReference>
<dbReference type="OrthoDB" id="6250713at2759"/>
<organism evidence="2 3">
    <name type="scientific">Opisthorchis felineus</name>
    <dbReference type="NCBI Taxonomy" id="147828"/>
    <lineage>
        <taxon>Eukaryota</taxon>
        <taxon>Metazoa</taxon>
        <taxon>Spiralia</taxon>
        <taxon>Lophotrochozoa</taxon>
        <taxon>Platyhelminthes</taxon>
        <taxon>Trematoda</taxon>
        <taxon>Digenea</taxon>
        <taxon>Opisthorchiida</taxon>
        <taxon>Opisthorchiata</taxon>
        <taxon>Opisthorchiidae</taxon>
        <taxon>Opisthorchis</taxon>
    </lineage>
</organism>
<evidence type="ECO:0000256" key="1">
    <source>
        <dbReference type="SAM" id="Phobius"/>
    </source>
</evidence>
<keyword evidence="1" id="KW-0472">Membrane</keyword>
<protein>
    <submittedName>
        <fullName evidence="2">Uncharacterized protein</fullName>
    </submittedName>
</protein>
<keyword evidence="1" id="KW-0812">Transmembrane</keyword>
<evidence type="ECO:0000313" key="2">
    <source>
        <dbReference type="EMBL" id="TGZ62283.1"/>
    </source>
</evidence>
<feature type="transmembrane region" description="Helical" evidence="1">
    <location>
        <begin position="234"/>
        <end position="256"/>
    </location>
</feature>
<keyword evidence="3" id="KW-1185">Reference proteome</keyword>
<proteinExistence type="predicted"/>
<sequence length="275" mass="31322">MDPEFLLKTWMMFLTFGPENLGYLSGTPNNTLEIHTMPIYFPLFRSVTEDLPVKYIELDSKTRNIHLVAVANLSSILSSGGPAEFTIIWEQHKENQLESRARFYGFYANSFGDLEFTRETKEKENQVYFNLKHARSPLLYVTVDQPVRANSLGDQTFFLKGINNSIIAQSPMVKIKLKHASLSLPHSEVVCNGQEDYCTILRMPGNTLICQREAIVLSMTESVKAKFGHGIPPWVIYALLTFAFLAIVVLFVIFTLKLRTRMISRASFPSDITQR</sequence>
<gene>
    <name evidence="2" type="ORF">CRM22_007529</name>
</gene>
<comment type="caution">
    <text evidence="2">The sequence shown here is derived from an EMBL/GenBank/DDBJ whole genome shotgun (WGS) entry which is preliminary data.</text>
</comment>
<keyword evidence="1" id="KW-1133">Transmembrane helix</keyword>
<evidence type="ECO:0000313" key="3">
    <source>
        <dbReference type="Proteomes" id="UP000308267"/>
    </source>
</evidence>
<name>A0A4S2LFQ3_OPIFE</name>
<reference evidence="2 3" key="1">
    <citation type="journal article" date="2019" name="BMC Genomics">
        <title>New insights from Opisthorchis felineus genome: update on genomics of the epidemiologically important liver flukes.</title>
        <authorList>
            <person name="Ershov N.I."/>
            <person name="Mordvinov V.A."/>
            <person name="Prokhortchouk E.B."/>
            <person name="Pakharukova M.Y."/>
            <person name="Gunbin K.V."/>
            <person name="Ustyantsev K."/>
            <person name="Genaev M.A."/>
            <person name="Blinov A.G."/>
            <person name="Mazur A."/>
            <person name="Boulygina E."/>
            <person name="Tsygankova S."/>
            <person name="Khrameeva E."/>
            <person name="Chekanov N."/>
            <person name="Fan G."/>
            <person name="Xiao A."/>
            <person name="Zhang H."/>
            <person name="Xu X."/>
            <person name="Yang H."/>
            <person name="Solovyev V."/>
            <person name="Lee S.M."/>
            <person name="Liu X."/>
            <person name="Afonnikov D.A."/>
            <person name="Skryabin K.G."/>
        </authorList>
    </citation>
    <scope>NUCLEOTIDE SEQUENCE [LARGE SCALE GENOMIC DNA]</scope>
    <source>
        <strain evidence="2">AK-0245</strain>
        <tissue evidence="2">Whole organism</tissue>
    </source>
</reference>
<accession>A0A4S2LFQ3</accession>
<dbReference type="Proteomes" id="UP000308267">
    <property type="component" value="Unassembled WGS sequence"/>
</dbReference>